<dbReference type="InterPro" id="IPR013763">
    <property type="entry name" value="Cyclin-like_dom"/>
</dbReference>
<evidence type="ECO:0000256" key="5">
    <source>
        <dbReference type="ARBA" id="ARBA00022771"/>
    </source>
</evidence>
<dbReference type="CDD" id="cd20549">
    <property type="entry name" value="CYCLIN_TFIIB_archaea_like_rpt1"/>
    <property type="match status" value="1"/>
</dbReference>
<dbReference type="SUPFAM" id="SSF47954">
    <property type="entry name" value="Cyclin-like"/>
    <property type="match status" value="2"/>
</dbReference>
<dbReference type="Gene3D" id="1.10.472.170">
    <property type="match status" value="1"/>
</dbReference>
<dbReference type="Gene3D" id="1.10.472.10">
    <property type="entry name" value="Cyclin-like"/>
    <property type="match status" value="1"/>
</dbReference>
<evidence type="ECO:0000256" key="1">
    <source>
        <dbReference type="ARBA" id="ARBA00010857"/>
    </source>
</evidence>
<dbReference type="GO" id="GO:0008270">
    <property type="term" value="F:zinc ion binding"/>
    <property type="evidence" value="ECO:0007669"/>
    <property type="project" value="UniProtKB-UniRule"/>
</dbReference>
<dbReference type="PANTHER" id="PTHR11618">
    <property type="entry name" value="TRANSCRIPTION INITIATION FACTOR IIB-RELATED"/>
    <property type="match status" value="1"/>
</dbReference>
<keyword evidence="4 10" id="KW-0677">Repeat</keyword>
<dbReference type="FunFam" id="1.10.472.170:FF:000001">
    <property type="entry name" value="Transcription initiation factor IIB"/>
    <property type="match status" value="1"/>
</dbReference>
<sequence length="330" mass="36400">MAAPKSDTEATRDGAKKKREGTVDDASVVAAVAAAKEGLKECPECGSKCLICDYGKAEIFCEDCGLIITENIVDLGPEWRAFDSEQKSKRARTGAPMTYRIHDKGLSTVVSSGSGLSPGEYKLKKWQQRTHVANTTERSFIFALSEIDRMASALRLPVNIREAASMLYRKAMKKRLIRGRSIEGITSALLYISCRQYGVPRTLEELRDVSRVGQKEISRAYRFLLRELDLKVSPASPVDFVPRFCSLLDLGGDIRSKAVEIIKKATEAELTNGRGPIGIAAAAIYIAAILSGEHRTQKEVSDVTGVTEVTIRNRYKELSEQLEIPELLEV</sequence>
<feature type="binding site" evidence="10">
    <location>
        <position position="42"/>
    </location>
    <ligand>
        <name>Zn(2+)</name>
        <dbReference type="ChEBI" id="CHEBI:29105"/>
    </ligand>
</feature>
<gene>
    <name evidence="10 14" type="primary">tfb</name>
    <name evidence="14" type="ORF">BAILMKME_00012</name>
</gene>
<dbReference type="InterPro" id="IPR036915">
    <property type="entry name" value="Cyclin-like_sf"/>
</dbReference>
<organism evidence="14">
    <name type="scientific">Candidatus Methanophagaceae archaeon ANME-1 ERB6</name>
    <dbReference type="NCBI Taxonomy" id="2759912"/>
    <lineage>
        <taxon>Archaea</taxon>
        <taxon>Methanobacteriati</taxon>
        <taxon>Methanobacteriota</taxon>
        <taxon>Stenosarchaea group</taxon>
        <taxon>Methanomicrobia</taxon>
        <taxon>Candidatus Methanophagales</taxon>
        <taxon>Candidatus Methanophagaceae</taxon>
    </lineage>
</organism>
<dbReference type="NCBIfam" id="NF001658">
    <property type="entry name" value="PRK00423.1"/>
    <property type="match status" value="1"/>
</dbReference>
<feature type="repeat" description="1" evidence="10">
    <location>
        <begin position="145"/>
        <end position="228"/>
    </location>
</feature>
<evidence type="ECO:0000256" key="8">
    <source>
        <dbReference type="ARBA" id="ARBA00023163"/>
    </source>
</evidence>
<evidence type="ECO:0000256" key="6">
    <source>
        <dbReference type="ARBA" id="ARBA00022833"/>
    </source>
</evidence>
<dbReference type="PROSITE" id="PS00782">
    <property type="entry name" value="TFIIB"/>
    <property type="match status" value="1"/>
</dbReference>
<feature type="repeat" description="2" evidence="10">
    <location>
        <begin position="239"/>
        <end position="320"/>
    </location>
</feature>
<dbReference type="HAMAP" id="MF_00383">
    <property type="entry name" value="TF2B_arch"/>
    <property type="match status" value="1"/>
</dbReference>
<feature type="binding site" evidence="10">
    <location>
        <position position="61"/>
    </location>
    <ligand>
        <name>Zn(2+)</name>
        <dbReference type="ChEBI" id="CHEBI:29105"/>
    </ligand>
</feature>
<dbReference type="InterPro" id="IPR013137">
    <property type="entry name" value="Znf_TFIIB"/>
</dbReference>
<dbReference type="GO" id="GO:0017025">
    <property type="term" value="F:TBP-class protein binding"/>
    <property type="evidence" value="ECO:0007669"/>
    <property type="project" value="InterPro"/>
</dbReference>
<evidence type="ECO:0000256" key="3">
    <source>
        <dbReference type="ARBA" id="ARBA00022723"/>
    </source>
</evidence>
<evidence type="ECO:0000256" key="9">
    <source>
        <dbReference type="ARBA" id="ARBA00053882"/>
    </source>
</evidence>
<evidence type="ECO:0000256" key="2">
    <source>
        <dbReference type="ARBA" id="ARBA00013932"/>
    </source>
</evidence>
<name>A0A7G9YT81_9EURY</name>
<protein>
    <recommendedName>
        <fullName evidence="2 10">Transcription initiation factor IIB</fullName>
        <shortName evidence="10">TFIIB</shortName>
    </recommendedName>
</protein>
<dbReference type="PANTHER" id="PTHR11618:SF13">
    <property type="entry name" value="TRANSCRIPTION INITIATION FACTOR IIB"/>
    <property type="match status" value="1"/>
</dbReference>
<keyword evidence="5 11" id="KW-0863">Zinc-finger</keyword>
<dbReference type="GO" id="GO:0070897">
    <property type="term" value="P:transcription preinitiation complex assembly"/>
    <property type="evidence" value="ECO:0007669"/>
    <property type="project" value="InterPro"/>
</dbReference>
<dbReference type="InterPro" id="IPR000812">
    <property type="entry name" value="TFIIB"/>
</dbReference>
<dbReference type="SUPFAM" id="SSF57783">
    <property type="entry name" value="Zinc beta-ribbon"/>
    <property type="match status" value="1"/>
</dbReference>
<dbReference type="PRINTS" id="PR00685">
    <property type="entry name" value="TIFACTORIIB"/>
</dbReference>
<dbReference type="GO" id="GO:0003700">
    <property type="term" value="F:DNA-binding transcription factor activity"/>
    <property type="evidence" value="ECO:0007669"/>
    <property type="project" value="UniProtKB-UniRule"/>
</dbReference>
<keyword evidence="8 10" id="KW-0804">Transcription</keyword>
<keyword evidence="3 10" id="KW-0479">Metal-binding</keyword>
<evidence type="ECO:0000256" key="7">
    <source>
        <dbReference type="ARBA" id="ARBA00023015"/>
    </source>
</evidence>
<evidence type="ECO:0000256" key="4">
    <source>
        <dbReference type="ARBA" id="ARBA00022737"/>
    </source>
</evidence>
<evidence type="ECO:0000259" key="13">
    <source>
        <dbReference type="PROSITE" id="PS51134"/>
    </source>
</evidence>
<dbReference type="InterPro" id="IPR023486">
    <property type="entry name" value="TFIIB_CS"/>
</dbReference>
<reference evidence="14" key="1">
    <citation type="submission" date="2020-06" db="EMBL/GenBank/DDBJ databases">
        <title>Unique genomic features of the anaerobic methanotrophic archaea.</title>
        <authorList>
            <person name="Chadwick G.L."/>
            <person name="Skennerton C.T."/>
            <person name="Laso-Perez R."/>
            <person name="Leu A.O."/>
            <person name="Speth D.R."/>
            <person name="Yu H."/>
            <person name="Morgan-Lang C."/>
            <person name="Hatzenpichler R."/>
            <person name="Goudeau D."/>
            <person name="Malmstrom R."/>
            <person name="Brazelton W.J."/>
            <person name="Woyke T."/>
            <person name="Hallam S.J."/>
            <person name="Tyson G.W."/>
            <person name="Wegener G."/>
            <person name="Boetius A."/>
            <person name="Orphan V."/>
        </authorList>
    </citation>
    <scope>NUCLEOTIDE SEQUENCE</scope>
</reference>
<keyword evidence="6 10" id="KW-0862">Zinc</keyword>
<dbReference type="Pfam" id="PF00382">
    <property type="entry name" value="TFIIB"/>
    <property type="match status" value="2"/>
</dbReference>
<dbReference type="FunFam" id="1.10.472.10:FF:000023">
    <property type="entry name" value="Transcription initiation factor IIB"/>
    <property type="match status" value="1"/>
</dbReference>
<dbReference type="EMBL" id="MT631463">
    <property type="protein sequence ID" value="QNO51215.1"/>
    <property type="molecule type" value="Genomic_DNA"/>
</dbReference>
<dbReference type="AlphaFoldDB" id="A0A7G9YT81"/>
<dbReference type="InterPro" id="IPR023484">
    <property type="entry name" value="TFIIB_arc"/>
</dbReference>
<feature type="binding site" evidence="10">
    <location>
        <position position="64"/>
    </location>
    <ligand>
        <name>Zn(2+)</name>
        <dbReference type="ChEBI" id="CHEBI:29105"/>
    </ligand>
</feature>
<dbReference type="Pfam" id="PF08271">
    <property type="entry name" value="Zn_Ribbon_TF"/>
    <property type="match status" value="1"/>
</dbReference>
<evidence type="ECO:0000256" key="10">
    <source>
        <dbReference type="HAMAP-Rule" id="MF_00383"/>
    </source>
</evidence>
<feature type="binding site" evidence="10">
    <location>
        <position position="45"/>
    </location>
    <ligand>
        <name>Zn(2+)</name>
        <dbReference type="ChEBI" id="CHEBI:29105"/>
    </ligand>
</feature>
<dbReference type="PROSITE" id="PS51134">
    <property type="entry name" value="ZF_TFIIB"/>
    <property type="match status" value="1"/>
</dbReference>
<feature type="compositionally biased region" description="Basic and acidic residues" evidence="12">
    <location>
        <begin position="1"/>
        <end position="14"/>
    </location>
</feature>
<dbReference type="SMART" id="SM00385">
    <property type="entry name" value="CYCLIN"/>
    <property type="match status" value="2"/>
</dbReference>
<feature type="region of interest" description="Disordered" evidence="12">
    <location>
        <begin position="1"/>
        <end position="20"/>
    </location>
</feature>
<comment type="similarity">
    <text evidence="1 10">Belongs to the TFIIB family.</text>
</comment>
<evidence type="ECO:0000256" key="11">
    <source>
        <dbReference type="PROSITE-ProRule" id="PRU00469"/>
    </source>
</evidence>
<dbReference type="CDD" id="cd20550">
    <property type="entry name" value="CYCLIN_TFIIB_archaea_like_rpt2"/>
    <property type="match status" value="1"/>
</dbReference>
<evidence type="ECO:0000313" key="14">
    <source>
        <dbReference type="EMBL" id="QNO51215.1"/>
    </source>
</evidence>
<proteinExistence type="inferred from homology"/>
<dbReference type="InterPro" id="IPR013150">
    <property type="entry name" value="TFIIB_cyclin"/>
</dbReference>
<feature type="domain" description="TFIIB-type" evidence="13">
    <location>
        <begin position="37"/>
        <end position="69"/>
    </location>
</feature>
<keyword evidence="7 10" id="KW-0805">Transcription regulation</keyword>
<comment type="function">
    <text evidence="9 10">Stabilizes TBP binding to an archaeal box-A promoter. Also responsible for recruiting RNA polymerase II to the pre-initiation complex (DNA-TBP-TFIIB).</text>
</comment>
<evidence type="ECO:0000256" key="12">
    <source>
        <dbReference type="SAM" id="MobiDB-lite"/>
    </source>
</evidence>
<accession>A0A7G9YT81</accession>
<dbReference type="GO" id="GO:0097550">
    <property type="term" value="C:transcription preinitiation complex"/>
    <property type="evidence" value="ECO:0007669"/>
    <property type="project" value="TreeGrafter"/>
</dbReference>